<feature type="signal peptide" evidence="2">
    <location>
        <begin position="1"/>
        <end position="20"/>
    </location>
</feature>
<accession>A0A2C5X8M0</accession>
<keyword evidence="2" id="KW-0732">Signal</keyword>
<evidence type="ECO:0000256" key="2">
    <source>
        <dbReference type="SAM" id="SignalP"/>
    </source>
</evidence>
<name>A0A2C5X8M0_9HYPO</name>
<dbReference type="InterPro" id="IPR038921">
    <property type="entry name" value="YOR389W-like"/>
</dbReference>
<evidence type="ECO:0000313" key="4">
    <source>
        <dbReference type="Proteomes" id="UP000226192"/>
    </source>
</evidence>
<reference evidence="3 4" key="1">
    <citation type="submission" date="2017-06" db="EMBL/GenBank/DDBJ databases">
        <title>Ant-infecting Ophiocordyceps genomes reveal a high diversity of potential behavioral manipulation genes and a possible major role for enterotoxins.</title>
        <authorList>
            <person name="De Bekker C."/>
            <person name="Evans H.C."/>
            <person name="Brachmann A."/>
            <person name="Hughes D.P."/>
        </authorList>
    </citation>
    <scope>NUCLEOTIDE SEQUENCE [LARGE SCALE GENOMIC DNA]</scope>
    <source>
        <strain evidence="3 4">Map64</strain>
    </source>
</reference>
<dbReference type="AlphaFoldDB" id="A0A2C5X8M0"/>
<dbReference type="Proteomes" id="UP000226192">
    <property type="component" value="Unassembled WGS sequence"/>
</dbReference>
<dbReference type="STRING" id="1399860.A0A2C5X8M0"/>
<evidence type="ECO:0000256" key="1">
    <source>
        <dbReference type="SAM" id="MobiDB-lite"/>
    </source>
</evidence>
<organism evidence="3 4">
    <name type="scientific">Ophiocordyceps australis</name>
    <dbReference type="NCBI Taxonomy" id="1399860"/>
    <lineage>
        <taxon>Eukaryota</taxon>
        <taxon>Fungi</taxon>
        <taxon>Dikarya</taxon>
        <taxon>Ascomycota</taxon>
        <taxon>Pezizomycotina</taxon>
        <taxon>Sordariomycetes</taxon>
        <taxon>Hypocreomycetidae</taxon>
        <taxon>Hypocreales</taxon>
        <taxon>Ophiocordycipitaceae</taxon>
        <taxon>Ophiocordyceps</taxon>
    </lineage>
</organism>
<feature type="chain" id="PRO_5012293278" evidence="2">
    <location>
        <begin position="21"/>
        <end position="521"/>
    </location>
</feature>
<keyword evidence="4" id="KW-1185">Reference proteome</keyword>
<dbReference type="PANTHER" id="PTHR35204:SF1">
    <property type="entry name" value="ENTEROTOXIN"/>
    <property type="match status" value="1"/>
</dbReference>
<proteinExistence type="predicted"/>
<feature type="region of interest" description="Disordered" evidence="1">
    <location>
        <begin position="108"/>
        <end position="127"/>
    </location>
</feature>
<evidence type="ECO:0000313" key="3">
    <source>
        <dbReference type="EMBL" id="PHH61429.1"/>
    </source>
</evidence>
<protein>
    <submittedName>
        <fullName evidence="3">Uncharacterized protein</fullName>
    </submittedName>
</protein>
<dbReference type="PANTHER" id="PTHR35204">
    <property type="entry name" value="YALI0A21131P"/>
    <property type="match status" value="1"/>
</dbReference>
<dbReference type="OrthoDB" id="10261782at2759"/>
<comment type="caution">
    <text evidence="3">The sequence shown here is derived from an EMBL/GenBank/DDBJ whole genome shotgun (WGS) entry which is preliminary data.</text>
</comment>
<gene>
    <name evidence="3" type="ORF">CDD81_400</name>
</gene>
<dbReference type="EMBL" id="NJET01000104">
    <property type="protein sequence ID" value="PHH61429.1"/>
    <property type="molecule type" value="Genomic_DNA"/>
</dbReference>
<sequence length="521" mass="57996">MENLLVIVVALSALVVNATGHIQPDHESSKANAHHIFNAIHSATRQWGSSLIHNGFSFFPAMMPRGTLTYHGSFGSHSPVGPEWLAFEVEHAQSFAQPVLLDTVQSPVKKQNPLTKRSSEKHDSQGFLHTYQANRDLNLLYLDGMSAGKTDMGTLDSQDLVLLAAHPNATSSPSPIDERFRAKHICDLITSWGYDGFMRLEMGFEIAYCDFSNGLNLVSLSPTSNVASSRDPTYTTVSQWARAAAERYDGLGGDRIRLDFSSMVSGLFFPINVSSTDPRRPDLPRLGAAGTKQLIDIRSYLHTVSLRHRSYNTNWQAVVDLIVSRFTARFNLMASPQTCAESFLHELLVSTGTYYSMAPIQSAGQGEGGERNRTAEAVELCTKHYLLPTYLDRQAWTLEDDLIHTAVETVTSDICNTLFVIRALMPEASPNLADSAQRNHMMRSDVGLQGAVQAGRQLLLDLRQRLSWPVFKKPQTCAVDEMVLTVMWPVGNAEDFWHPGCRPLDEIGYYRGGYWRQQTDI</sequence>